<name>A0A3B7MHE8_9BACT</name>
<evidence type="ECO:0000313" key="1">
    <source>
        <dbReference type="EMBL" id="AXY73638.1"/>
    </source>
</evidence>
<evidence type="ECO:0000313" key="2">
    <source>
        <dbReference type="Proteomes" id="UP000263900"/>
    </source>
</evidence>
<gene>
    <name evidence="1" type="ORF">D3H65_06430</name>
</gene>
<dbReference type="KEGG" id="pseg:D3H65_06430"/>
<protein>
    <submittedName>
        <fullName evidence="1">Uncharacterized protein</fullName>
    </submittedName>
</protein>
<organism evidence="1 2">
    <name type="scientific">Paraflavitalea soli</name>
    <dbReference type="NCBI Taxonomy" id="2315862"/>
    <lineage>
        <taxon>Bacteria</taxon>
        <taxon>Pseudomonadati</taxon>
        <taxon>Bacteroidota</taxon>
        <taxon>Chitinophagia</taxon>
        <taxon>Chitinophagales</taxon>
        <taxon>Chitinophagaceae</taxon>
        <taxon>Paraflavitalea</taxon>
    </lineage>
</organism>
<dbReference type="RefSeq" id="WP_119049473.1">
    <property type="nucleotide sequence ID" value="NZ_CP032157.1"/>
</dbReference>
<dbReference type="Proteomes" id="UP000263900">
    <property type="component" value="Chromosome"/>
</dbReference>
<accession>A0A3B7MHE8</accession>
<sequence>MTLNLEELRTGIMGLTPEFGSFCLQACTVCLENSNHLSGITVPVTGTKPGNFTLAWASAVNDQIKRNWTDNEEATEYGATAIAILMSSKMSSYNCIERSSKGLGFDYWLGDEDSLGLFQRKARLEISGILKESRTNTLENRVKGKENQTKKSAFLSLNAHICVTEFSNPKCGYNII</sequence>
<dbReference type="OrthoDB" id="965491at2"/>
<keyword evidence="2" id="KW-1185">Reference proteome</keyword>
<dbReference type="AlphaFoldDB" id="A0A3B7MHE8"/>
<reference evidence="1 2" key="1">
    <citation type="submission" date="2018-09" db="EMBL/GenBank/DDBJ databases">
        <title>Genome sequencing of strain 6GH32-13.</title>
        <authorList>
            <person name="Weon H.-Y."/>
            <person name="Heo J."/>
            <person name="Kwon S.-W."/>
        </authorList>
    </citation>
    <scope>NUCLEOTIDE SEQUENCE [LARGE SCALE GENOMIC DNA]</scope>
    <source>
        <strain evidence="1 2">5GH32-13</strain>
    </source>
</reference>
<dbReference type="EMBL" id="CP032157">
    <property type="protein sequence ID" value="AXY73638.1"/>
    <property type="molecule type" value="Genomic_DNA"/>
</dbReference>
<proteinExistence type="predicted"/>